<dbReference type="Pfam" id="PF01695">
    <property type="entry name" value="IstB_IS21"/>
    <property type="match status" value="1"/>
</dbReference>
<dbReference type="Gene3D" id="3.40.50.300">
    <property type="entry name" value="P-loop containing nucleotide triphosphate hydrolases"/>
    <property type="match status" value="1"/>
</dbReference>
<dbReference type="AlphaFoldDB" id="A0A1I0GLC7"/>
<dbReference type="RefSeq" id="WP_177171217.1">
    <property type="nucleotide sequence ID" value="NZ_FOIL01000035.1"/>
</dbReference>
<organism evidence="2 3">
    <name type="scientific">[Clostridium] aminophilum</name>
    <dbReference type="NCBI Taxonomy" id="1526"/>
    <lineage>
        <taxon>Bacteria</taxon>
        <taxon>Bacillati</taxon>
        <taxon>Bacillota</taxon>
        <taxon>Clostridia</taxon>
        <taxon>Lachnospirales</taxon>
        <taxon>Lachnospiraceae</taxon>
    </lineage>
</organism>
<dbReference type="PANTHER" id="PTHR30050">
    <property type="entry name" value="CHROMOSOMAL REPLICATION INITIATOR PROTEIN DNAA"/>
    <property type="match status" value="1"/>
</dbReference>
<feature type="domain" description="IstB-like ATP-binding" evidence="1">
    <location>
        <begin position="21"/>
        <end position="155"/>
    </location>
</feature>
<gene>
    <name evidence="2" type="ORF">SAMN04487771_10358</name>
</gene>
<dbReference type="CDD" id="cd00009">
    <property type="entry name" value="AAA"/>
    <property type="match status" value="1"/>
</dbReference>
<evidence type="ECO:0000259" key="1">
    <source>
        <dbReference type="Pfam" id="PF01695"/>
    </source>
</evidence>
<dbReference type="InterPro" id="IPR002611">
    <property type="entry name" value="IstB_ATP-bd"/>
</dbReference>
<dbReference type="PANTHER" id="PTHR30050:SF4">
    <property type="entry name" value="ATP-BINDING PROTEIN RV3427C IN INSERTION SEQUENCE-RELATED"/>
    <property type="match status" value="1"/>
</dbReference>
<protein>
    <submittedName>
        <fullName evidence="2">IstB-like ATP binding protein</fullName>
    </submittedName>
</protein>
<accession>A0A1I0GLC7</accession>
<dbReference type="SUPFAM" id="SSF52540">
    <property type="entry name" value="P-loop containing nucleoside triphosphate hydrolases"/>
    <property type="match status" value="1"/>
</dbReference>
<keyword evidence="3" id="KW-1185">Reference proteome</keyword>
<dbReference type="GO" id="GO:0005524">
    <property type="term" value="F:ATP binding"/>
    <property type="evidence" value="ECO:0007669"/>
    <property type="project" value="InterPro"/>
</dbReference>
<evidence type="ECO:0000313" key="3">
    <source>
        <dbReference type="Proteomes" id="UP000199820"/>
    </source>
</evidence>
<dbReference type="InterPro" id="IPR027417">
    <property type="entry name" value="P-loop_NTPase"/>
</dbReference>
<sequence length="179" mass="20307">MAMAKRYVENWEKVRQEHIGLLLWGNLGSGKTYMAAAIANALLEQEKKVLMTDFARISNISKFDAEEYVKSLDSYVLLIIDDLGAKQDSEFALQNIGNVINRRWTSGKPLIVTTNLDLANIKNVKEQELMFARVLDRILDMCRLIHMETAESKRVASGKHKHEILKEIFGKEEPSNGNG</sequence>
<evidence type="ECO:0000313" key="2">
    <source>
        <dbReference type="EMBL" id="SET71175.1"/>
    </source>
</evidence>
<dbReference type="EMBL" id="FOIL01000035">
    <property type="protein sequence ID" value="SET71175.1"/>
    <property type="molecule type" value="Genomic_DNA"/>
</dbReference>
<dbReference type="GO" id="GO:0006260">
    <property type="term" value="P:DNA replication"/>
    <property type="evidence" value="ECO:0007669"/>
    <property type="project" value="TreeGrafter"/>
</dbReference>
<proteinExistence type="predicted"/>
<dbReference type="Proteomes" id="UP000199820">
    <property type="component" value="Unassembled WGS sequence"/>
</dbReference>
<name>A0A1I0GLC7_9FIRM</name>
<reference evidence="2 3" key="1">
    <citation type="submission" date="2016-10" db="EMBL/GenBank/DDBJ databases">
        <authorList>
            <person name="de Groot N.N."/>
        </authorList>
    </citation>
    <scope>NUCLEOTIDE SEQUENCE [LARGE SCALE GENOMIC DNA]</scope>
    <source>
        <strain evidence="2 3">KH1P1</strain>
    </source>
</reference>